<protein>
    <submittedName>
        <fullName evidence="2">Uncharacterized protein</fullName>
    </submittedName>
</protein>
<name>A0ABR3JTZ4_9AGAR</name>
<evidence type="ECO:0000256" key="1">
    <source>
        <dbReference type="SAM" id="SignalP"/>
    </source>
</evidence>
<reference evidence="3" key="1">
    <citation type="submission" date="2024-06" db="EMBL/GenBank/DDBJ databases">
        <title>Multi-omics analyses provide insights into the biosynthesis of the anticancer antibiotic pleurotin in Hohenbuehelia grisea.</title>
        <authorList>
            <person name="Weaver J.A."/>
            <person name="Alberti F."/>
        </authorList>
    </citation>
    <scope>NUCLEOTIDE SEQUENCE [LARGE SCALE GENOMIC DNA]</scope>
    <source>
        <strain evidence="3">T-177</strain>
    </source>
</reference>
<proteinExistence type="predicted"/>
<comment type="caution">
    <text evidence="2">The sequence shown here is derived from an EMBL/GenBank/DDBJ whole genome shotgun (WGS) entry which is preliminary data.</text>
</comment>
<accession>A0ABR3JTZ4</accession>
<sequence length="634" mass="68972">MHIAFSLAIILSIPAFSFAAHPGRSAYKETCWDGQCMADTAEYAMTVKGPKATISDVAGVSGWIVMDCNRRDTSQKIRIVCKDDEASSGCKYLEAGKNPVNKIIRVPRKCGRDPFVRVVNVAVAKDQNLPAGAREKLSNKDKPSKVYALEFDIAFDKVPKSMGPVVFGFVSTMAPEEQEDTDSTELDRRATKGNRSLIGSIIGEHGLVWKVTAIHRFIASIWTGNSSTTDVVKSLANGIDTNVTFSQHLIEHRSEIPLIKPGDTCKKPLGELVEMSATGALKLSVKTDISLLLSGGVAMKGQLVPPKLEKFRFFNKINGTIKGSIQLAASVFGLLDTKDRIVLELVLPVFGIPSLLNMGPKFQLVLRGRALLDLTFYQEIGFHYLINDLRMHISNSDELQNSGTIEALDAPLILNVDPSATAKADLSFHVMPRLAFGATVMGEHADLFAEMDFGLHGGVSLTAKELGRTTSRRSGEHDRFSEIALRASEPAAGGWDLVKDFNLQGCAYVFVQFAINIGAYASFLGWIDNHPSRKLELFKRQHSLYKVCTGGASAQAKVVKDFETPVISEAFQGNSSVVPRVSKRSALIDETYMLYSRADATGGFTCKTSLANGTLYSVYKALTKPRPLPGGATP</sequence>
<evidence type="ECO:0000313" key="3">
    <source>
        <dbReference type="Proteomes" id="UP001556367"/>
    </source>
</evidence>
<feature type="chain" id="PRO_5045168338" evidence="1">
    <location>
        <begin position="20"/>
        <end position="634"/>
    </location>
</feature>
<dbReference type="EMBL" id="JASNQZ010000003">
    <property type="protein sequence ID" value="KAL0959046.1"/>
    <property type="molecule type" value="Genomic_DNA"/>
</dbReference>
<feature type="signal peptide" evidence="1">
    <location>
        <begin position="1"/>
        <end position="19"/>
    </location>
</feature>
<gene>
    <name evidence="2" type="ORF">HGRIS_014349</name>
</gene>
<keyword evidence="1" id="KW-0732">Signal</keyword>
<organism evidence="2 3">
    <name type="scientific">Hohenbuehelia grisea</name>
    <dbReference type="NCBI Taxonomy" id="104357"/>
    <lineage>
        <taxon>Eukaryota</taxon>
        <taxon>Fungi</taxon>
        <taxon>Dikarya</taxon>
        <taxon>Basidiomycota</taxon>
        <taxon>Agaricomycotina</taxon>
        <taxon>Agaricomycetes</taxon>
        <taxon>Agaricomycetidae</taxon>
        <taxon>Agaricales</taxon>
        <taxon>Pleurotineae</taxon>
        <taxon>Pleurotaceae</taxon>
        <taxon>Hohenbuehelia</taxon>
    </lineage>
</organism>
<keyword evidence="3" id="KW-1185">Reference proteome</keyword>
<dbReference type="Proteomes" id="UP001556367">
    <property type="component" value="Unassembled WGS sequence"/>
</dbReference>
<evidence type="ECO:0000313" key="2">
    <source>
        <dbReference type="EMBL" id="KAL0959046.1"/>
    </source>
</evidence>